<feature type="region of interest" description="Disordered" evidence="10">
    <location>
        <begin position="1"/>
        <end position="56"/>
    </location>
</feature>
<dbReference type="PROSITE" id="PS51371">
    <property type="entry name" value="CBS"/>
    <property type="match status" value="1"/>
</dbReference>
<keyword evidence="2 9" id="KW-0813">Transport</keyword>
<evidence type="ECO:0000256" key="6">
    <source>
        <dbReference type="ARBA" id="ARBA00023136"/>
    </source>
</evidence>
<dbReference type="FunFam" id="1.25.40.90:FF:000032">
    <property type="entry name" value="CTD kinase subunit gamma"/>
    <property type="match status" value="1"/>
</dbReference>
<dbReference type="PANTHER" id="PTHR45711:SF6">
    <property type="entry name" value="CHLORIDE CHANNEL PROTEIN"/>
    <property type="match status" value="1"/>
</dbReference>
<dbReference type="FunFam" id="1.10.3080.10:FF:000011">
    <property type="entry name" value="Chloride channel protein"/>
    <property type="match status" value="1"/>
</dbReference>
<dbReference type="InterPro" id="IPR024638">
    <property type="entry name" value="Ctk3_N"/>
</dbReference>
<dbReference type="EMBL" id="JAQJAN010000004">
    <property type="protein sequence ID" value="KAJ5732125.1"/>
    <property type="molecule type" value="Genomic_DNA"/>
</dbReference>
<evidence type="ECO:0000256" key="4">
    <source>
        <dbReference type="ARBA" id="ARBA00022989"/>
    </source>
</evidence>
<dbReference type="InterPro" id="IPR014743">
    <property type="entry name" value="Cl-channel_core"/>
</dbReference>
<feature type="region of interest" description="Disordered" evidence="10">
    <location>
        <begin position="74"/>
        <end position="105"/>
    </location>
</feature>
<feature type="region of interest" description="Disordered" evidence="10">
    <location>
        <begin position="1046"/>
        <end position="1084"/>
    </location>
</feature>
<dbReference type="Pfam" id="PF00654">
    <property type="entry name" value="Voltage_CLC"/>
    <property type="match status" value="1"/>
</dbReference>
<feature type="compositionally biased region" description="Gly residues" evidence="10">
    <location>
        <begin position="74"/>
        <end position="85"/>
    </location>
</feature>
<dbReference type="Gene3D" id="1.25.40.90">
    <property type="match status" value="1"/>
</dbReference>
<keyword evidence="8" id="KW-0129">CBS domain</keyword>
<name>A0AAD6MXR1_9EURO</name>
<proteinExistence type="inferred from homology"/>
<feature type="domain" description="CID" evidence="12">
    <location>
        <begin position="915"/>
        <end position="1050"/>
    </location>
</feature>
<feature type="transmembrane region" description="Helical" evidence="9">
    <location>
        <begin position="615"/>
        <end position="639"/>
    </location>
</feature>
<keyword evidence="4 9" id="KW-1133">Transmembrane helix</keyword>
<dbReference type="SUPFAM" id="SSF54631">
    <property type="entry name" value="CBS-domain pair"/>
    <property type="match status" value="1"/>
</dbReference>
<feature type="transmembrane region" description="Helical" evidence="9">
    <location>
        <begin position="251"/>
        <end position="269"/>
    </location>
</feature>
<dbReference type="Gene3D" id="1.10.3080.10">
    <property type="entry name" value="Clc chloride channel"/>
    <property type="match status" value="1"/>
</dbReference>
<keyword evidence="5 9" id="KW-0406">Ion transport</keyword>
<dbReference type="Pfam" id="PF12350">
    <property type="entry name" value="CTK3_C"/>
    <property type="match status" value="1"/>
</dbReference>
<feature type="region of interest" description="Disordered" evidence="10">
    <location>
        <begin position="1143"/>
        <end position="1164"/>
    </location>
</feature>
<evidence type="ECO:0000256" key="8">
    <source>
        <dbReference type="PROSITE-ProRule" id="PRU00703"/>
    </source>
</evidence>
<dbReference type="GO" id="GO:0005247">
    <property type="term" value="F:voltage-gated chloride channel activity"/>
    <property type="evidence" value="ECO:0007669"/>
    <property type="project" value="TreeGrafter"/>
</dbReference>
<dbReference type="SUPFAM" id="SSF81340">
    <property type="entry name" value="Clc chloride channel"/>
    <property type="match status" value="1"/>
</dbReference>
<dbReference type="PROSITE" id="PS51391">
    <property type="entry name" value="CID"/>
    <property type="match status" value="1"/>
</dbReference>
<keyword evidence="14" id="KW-1185">Reference proteome</keyword>
<dbReference type="InterPro" id="IPR000644">
    <property type="entry name" value="CBS_dom"/>
</dbReference>
<feature type="compositionally biased region" description="Basic and acidic residues" evidence="10">
    <location>
        <begin position="33"/>
        <end position="42"/>
    </location>
</feature>
<evidence type="ECO:0000313" key="14">
    <source>
        <dbReference type="Proteomes" id="UP001215712"/>
    </source>
</evidence>
<reference evidence="13" key="2">
    <citation type="submission" date="2023-01" db="EMBL/GenBank/DDBJ databases">
        <authorList>
            <person name="Petersen C."/>
        </authorList>
    </citation>
    <scope>NUCLEOTIDE SEQUENCE</scope>
    <source>
        <strain evidence="13">IBT 17514</strain>
    </source>
</reference>
<dbReference type="InterPro" id="IPR006569">
    <property type="entry name" value="CID_dom"/>
</dbReference>
<evidence type="ECO:0000259" key="12">
    <source>
        <dbReference type="PROSITE" id="PS51391"/>
    </source>
</evidence>
<dbReference type="InterPro" id="IPR024637">
    <property type="entry name" value="Ctk3_C"/>
</dbReference>
<feature type="transmembrane region" description="Helical" evidence="9">
    <location>
        <begin position="588"/>
        <end position="609"/>
    </location>
</feature>
<gene>
    <name evidence="13" type="ORF">N7493_003606</name>
</gene>
<keyword evidence="3 9" id="KW-0812">Transmembrane</keyword>
<feature type="transmembrane region" description="Helical" evidence="9">
    <location>
        <begin position="430"/>
        <end position="450"/>
    </location>
</feature>
<comment type="subcellular location">
    <subcellularLocation>
        <location evidence="1 9">Membrane</location>
        <topology evidence="1 9">Multi-pass membrane protein</topology>
    </subcellularLocation>
</comment>
<dbReference type="InterPro" id="IPR001807">
    <property type="entry name" value="ClC"/>
</dbReference>
<dbReference type="AlphaFoldDB" id="A0AAD6MXR1"/>
<sequence length="1164" mass="129237">MSMTGQGAGSDGHSPASYLDHPDQEADLSQPQDVHRDTEGLHEPISFKPKQQKRQSRFSLSGLFSNTAGGSNTGLGFAGAPGGENGDASPLDTERPFGMNGGMNADTSKDGAPLDWYVEGPGRRVGYDDFTAIDWIYEYTKERQRKRLLYSSGQGFLGHARRFLEASNIWFVLVATGIAVGIIAASIDIATDWLGDLKTGYCKNGNGGGKFYLNRSFCCWGLDDQTKCQDWTPWGYALGSSSIGGRFTIEYMFYIVFSVAFATIACVLVRKFAIYARHSGIPEIKTVLGGTVIRHFMGPWTLAIKSLGLCLGVASGMWLGKEGPLVHVACCCANIIMKPFNSLNGNEARKREVLSAASAAGISVAFGAPIGGVLFSLEQLSYYFPDKTMWQSFVCAMVAAVTLQAINPFRTGKIVLYQVTYTRGWHRFEIIPFIILGIIGGLFGAFLIRVNTRIAKWRRTRSWSRPVLEVAAVALLTALINFPNHFMRAQNSELVQALFSECSSEKYDRFGLCVSGPASLGVVAMLLVGAALAFVLASMTFGLDIPAGIILPSVAIGALYGRALGMLVRMWQEAYPKAFLFSKCEPDIPCVTPGLYAIIGAASALGGATRMTLSIVVIMFELTGALTYVIPIMIAVMLSKWCGDIFGKRGIYESWIQLNEYPFLDHRDDTNPPDVSAHRVMTTVDDVSVITATGHTIGSLRGLLATTSYRGFPVITETSTPTLLGYITRNELSFALKYSCSPTNRNLSDETQVLFVHQPFADPVDTLDLRPWMDQTPITLNSNISFLIVLRMFQRLGLRYVLFSNKGILQGLLTKKDVWAVLNGVEFQRQEALRDREFQGSHNAEGKLKEILYIRSAVFPTPPDRLHTAYHSASHILENQQTTRTPAWTLDLVFFNHFQSYRILQELPNPNMMTDPFEVRMRFTTMLQHLSASVTSAQKAAQYALKFRDLDEDLHSCILEQLERNSMNTRANIMSFIEHFCDMATKENHPSYVRMIQRDIFRVIDAAVPPDGTGAANAKHVQRVISNLKEKQYLTEETVNEINAALQDRDTDELMDGGDSLNDESVTSKAATPRSVPASGNGTRAPVLLDKRQVEQRIEEDRERNKRLRENMWAVTGDDLEEIQKFVDELSDIGEDDFINAKEETEERERCGDLLLEQNERDYA</sequence>
<evidence type="ECO:0000256" key="1">
    <source>
        <dbReference type="ARBA" id="ARBA00004141"/>
    </source>
</evidence>
<dbReference type="InterPro" id="IPR008942">
    <property type="entry name" value="ENTH_VHS"/>
</dbReference>
<feature type="compositionally biased region" description="Gly residues" evidence="10">
    <location>
        <begin position="1"/>
        <end position="10"/>
    </location>
</feature>
<dbReference type="GO" id="GO:0005769">
    <property type="term" value="C:early endosome"/>
    <property type="evidence" value="ECO:0007669"/>
    <property type="project" value="TreeGrafter"/>
</dbReference>
<evidence type="ECO:0000256" key="5">
    <source>
        <dbReference type="ARBA" id="ARBA00023065"/>
    </source>
</evidence>
<feature type="transmembrane region" description="Helical" evidence="9">
    <location>
        <begin position="510"/>
        <end position="537"/>
    </location>
</feature>
<organism evidence="13 14">
    <name type="scientific">Penicillium malachiteum</name>
    <dbReference type="NCBI Taxonomy" id="1324776"/>
    <lineage>
        <taxon>Eukaryota</taxon>
        <taxon>Fungi</taxon>
        <taxon>Dikarya</taxon>
        <taxon>Ascomycota</taxon>
        <taxon>Pezizomycotina</taxon>
        <taxon>Eurotiomycetes</taxon>
        <taxon>Eurotiomycetidae</taxon>
        <taxon>Eurotiales</taxon>
        <taxon>Aspergillaceae</taxon>
        <taxon>Penicillium</taxon>
    </lineage>
</organism>
<evidence type="ECO:0000256" key="3">
    <source>
        <dbReference type="ARBA" id="ARBA00022692"/>
    </source>
</evidence>
<evidence type="ECO:0000313" key="13">
    <source>
        <dbReference type="EMBL" id="KAJ5732125.1"/>
    </source>
</evidence>
<dbReference type="Gene3D" id="3.10.580.20">
    <property type="match status" value="1"/>
</dbReference>
<dbReference type="CDD" id="cd04591">
    <property type="entry name" value="CBS_pair_voltage-gated_CLC_euk_bac"/>
    <property type="match status" value="1"/>
</dbReference>
<keyword evidence="6 9" id="KW-0472">Membrane</keyword>
<feature type="transmembrane region" description="Helical" evidence="9">
    <location>
        <begin position="169"/>
        <end position="187"/>
    </location>
</feature>
<evidence type="ECO:0000256" key="9">
    <source>
        <dbReference type="RuleBase" id="RU361221"/>
    </source>
</evidence>
<feature type="transmembrane region" description="Helical" evidence="9">
    <location>
        <begin position="353"/>
        <end position="377"/>
    </location>
</feature>
<accession>A0AAD6MXR1</accession>
<reference evidence="13" key="1">
    <citation type="journal article" date="2023" name="IMA Fungus">
        <title>Comparative genomic study of the Penicillium genus elucidates a diverse pangenome and 15 lateral gene transfer events.</title>
        <authorList>
            <person name="Petersen C."/>
            <person name="Sorensen T."/>
            <person name="Nielsen M.R."/>
            <person name="Sondergaard T.E."/>
            <person name="Sorensen J.L."/>
            <person name="Fitzpatrick D.A."/>
            <person name="Frisvad J.C."/>
            <person name="Nielsen K.L."/>
        </authorList>
    </citation>
    <scope>NUCLEOTIDE SEQUENCE</scope>
    <source>
        <strain evidence="13">IBT 17514</strain>
    </source>
</reference>
<dbReference type="GO" id="GO:0005794">
    <property type="term" value="C:Golgi apparatus"/>
    <property type="evidence" value="ECO:0007669"/>
    <property type="project" value="TreeGrafter"/>
</dbReference>
<evidence type="ECO:0000256" key="7">
    <source>
        <dbReference type="ARBA" id="ARBA00023214"/>
    </source>
</evidence>
<evidence type="ECO:0000256" key="2">
    <source>
        <dbReference type="ARBA" id="ARBA00022448"/>
    </source>
</evidence>
<comment type="similarity">
    <text evidence="9">Belongs to the chloride channel (TC 2.A.49) family.</text>
</comment>
<dbReference type="InterPro" id="IPR046342">
    <property type="entry name" value="CBS_dom_sf"/>
</dbReference>
<keyword evidence="7 9" id="KW-0868">Chloride</keyword>
<evidence type="ECO:0000259" key="11">
    <source>
        <dbReference type="PROSITE" id="PS51371"/>
    </source>
</evidence>
<comment type="caution">
    <text evidence="9">Lacks conserved residue(s) required for the propagation of feature annotation.</text>
</comment>
<dbReference type="Proteomes" id="UP001215712">
    <property type="component" value="Unassembled WGS sequence"/>
</dbReference>
<dbReference type="PRINTS" id="PR00762">
    <property type="entry name" value="CLCHANNEL"/>
</dbReference>
<comment type="caution">
    <text evidence="13">The sequence shown here is derived from an EMBL/GenBank/DDBJ whole genome shotgun (WGS) entry which is preliminary data.</text>
</comment>
<protein>
    <recommendedName>
        <fullName evidence="9">Chloride channel protein</fullName>
    </recommendedName>
</protein>
<dbReference type="GO" id="GO:0005886">
    <property type="term" value="C:plasma membrane"/>
    <property type="evidence" value="ECO:0007669"/>
    <property type="project" value="TreeGrafter"/>
</dbReference>
<dbReference type="PANTHER" id="PTHR45711">
    <property type="entry name" value="CHLORIDE CHANNEL PROTEIN"/>
    <property type="match status" value="1"/>
</dbReference>
<evidence type="ECO:0000256" key="10">
    <source>
        <dbReference type="SAM" id="MobiDB-lite"/>
    </source>
</evidence>
<dbReference type="CDD" id="cd03684">
    <property type="entry name" value="ClC_3_like"/>
    <property type="match status" value="1"/>
</dbReference>
<feature type="transmembrane region" description="Helical" evidence="9">
    <location>
        <begin position="549"/>
        <end position="568"/>
    </location>
</feature>
<dbReference type="Pfam" id="PF12243">
    <property type="entry name" value="CTK3"/>
    <property type="match status" value="1"/>
</dbReference>
<feature type="transmembrane region" description="Helical" evidence="9">
    <location>
        <begin position="470"/>
        <end position="489"/>
    </location>
</feature>
<feature type="domain" description="CBS" evidence="11">
    <location>
        <begin position="681"/>
        <end position="743"/>
    </location>
</feature>